<dbReference type="PANTHER" id="PTHR11011:SF81">
    <property type="entry name" value="FATTY ACYL-COA REDUCTASE"/>
    <property type="match status" value="1"/>
</dbReference>
<comment type="similarity">
    <text evidence="1 4">Belongs to the fatty acyl-CoA reductase family.</text>
</comment>
<dbReference type="GO" id="GO:0035336">
    <property type="term" value="P:long-chain fatty-acyl-CoA metabolic process"/>
    <property type="evidence" value="ECO:0007669"/>
    <property type="project" value="TreeGrafter"/>
</dbReference>
<comment type="function">
    <text evidence="4">Catalyzes the reduction of fatty acyl-CoA to fatty alcohols.</text>
</comment>
<accession>A0A084WUP0</accession>
<keyword evidence="2 4" id="KW-0444">Lipid biosynthesis</keyword>
<evidence type="ECO:0000256" key="4">
    <source>
        <dbReference type="RuleBase" id="RU363097"/>
    </source>
</evidence>
<keyword evidence="9" id="KW-1185">Reference proteome</keyword>
<keyword evidence="4" id="KW-0521">NADP</keyword>
<sequence length="538" mass="61389">MAAGGAPTNRHGVEAETSAGSDRVLDFYRDATVLVTGGTGFLGKVLLEKILRCLCVRKVFLLIRPKNSRRPEERLQQLLKDAIFDRLRLDTSTERLLERLEAVEISLGASDPTGLGIAPDTEKRLLQETEVIFNVLASVKFNECLSTAIGTNVGGTRRVLLLARRMQRLRSMVHVSTLYSNCDRTEIGERVYPDVRLNPDTVLQLSTMLSPEEMDGLQHCLVGALPNTYTFSKKCAETLIQQQFSDLPVGIFRPPIVLSTYREPIAGWTDNLNGPAGLCLWTVKGYVHVIWGNRQRRANLVPVDYCVNAMLVAGYDVAERRKCPRAKEPDGDRWEREQLPVPVYNYMYDESNLTWGRYMSLVSLGFDGLLHRLWWNHSYTIVPNRALFRALSVCCHTVPAWLLDVVRRLRGKSPRYGKLVAKTTRFLETMSYFGLREWTVANENVVRLRTLLSPTEAGLLEFDLSTVDWDEYFRAYIPGIRRYVLGESTAPTARWTARCNRRIHFLCRLLHKLLWILLCLKLGHRLYVVRNLFAILIS</sequence>
<evidence type="ECO:0000259" key="6">
    <source>
        <dbReference type="Pfam" id="PF07993"/>
    </source>
</evidence>
<evidence type="ECO:0000256" key="3">
    <source>
        <dbReference type="ARBA" id="ARBA00023098"/>
    </source>
</evidence>
<dbReference type="SUPFAM" id="SSF51735">
    <property type="entry name" value="NAD(P)-binding Rossmann-fold domains"/>
    <property type="match status" value="1"/>
</dbReference>
<dbReference type="VEuPathDB" id="VectorBase:ASIS005262"/>
<dbReference type="EnsemblMetazoa" id="ASIC022179-RA">
    <property type="protein sequence ID" value="ASIC022179-PA"/>
    <property type="gene ID" value="ASIC022179"/>
</dbReference>
<dbReference type="InterPro" id="IPR013120">
    <property type="entry name" value="FAR_NAD-bd"/>
</dbReference>
<evidence type="ECO:0000313" key="7">
    <source>
        <dbReference type="EMBL" id="KFB53934.1"/>
    </source>
</evidence>
<dbReference type="Gene3D" id="3.40.50.720">
    <property type="entry name" value="NAD(P)-binding Rossmann-like Domain"/>
    <property type="match status" value="1"/>
</dbReference>
<evidence type="ECO:0000313" key="8">
    <source>
        <dbReference type="EnsemblMetazoa" id="ASIC022179-PA"/>
    </source>
</evidence>
<evidence type="ECO:0000259" key="5">
    <source>
        <dbReference type="Pfam" id="PF03015"/>
    </source>
</evidence>
<dbReference type="OMA" id="IMCMLKV"/>
<dbReference type="InterPro" id="IPR026055">
    <property type="entry name" value="FAR"/>
</dbReference>
<keyword evidence="3 4" id="KW-0443">Lipid metabolism</keyword>
<dbReference type="Pfam" id="PF03015">
    <property type="entry name" value="Sterile"/>
    <property type="match status" value="1"/>
</dbReference>
<dbReference type="VEuPathDB" id="VectorBase:ASIC022179"/>
<dbReference type="CDD" id="cd09071">
    <property type="entry name" value="FAR_C"/>
    <property type="match status" value="1"/>
</dbReference>
<reference evidence="7 9" key="1">
    <citation type="journal article" date="2014" name="BMC Genomics">
        <title>Genome sequence of Anopheles sinensis provides insight into genetics basis of mosquito competence for malaria parasites.</title>
        <authorList>
            <person name="Zhou D."/>
            <person name="Zhang D."/>
            <person name="Ding G."/>
            <person name="Shi L."/>
            <person name="Hou Q."/>
            <person name="Ye Y."/>
            <person name="Xu Y."/>
            <person name="Zhou H."/>
            <person name="Xiong C."/>
            <person name="Li S."/>
            <person name="Yu J."/>
            <person name="Hong S."/>
            <person name="Yu X."/>
            <person name="Zou P."/>
            <person name="Chen C."/>
            <person name="Chang X."/>
            <person name="Wang W."/>
            <person name="Lv Y."/>
            <person name="Sun Y."/>
            <person name="Ma L."/>
            <person name="Shen B."/>
            <person name="Zhu C."/>
        </authorList>
    </citation>
    <scope>NUCLEOTIDE SEQUENCE [LARGE SCALE GENOMIC DNA]</scope>
</reference>
<feature type="domain" description="Thioester reductase (TE)" evidence="6">
    <location>
        <begin position="35"/>
        <end position="310"/>
    </location>
</feature>
<proteinExistence type="inferred from homology"/>
<dbReference type="EC" id="1.2.1.84" evidence="4"/>
<dbReference type="InterPro" id="IPR036291">
    <property type="entry name" value="NAD(P)-bd_dom_sf"/>
</dbReference>
<dbReference type="Pfam" id="PF07993">
    <property type="entry name" value="NAD_binding_4"/>
    <property type="match status" value="1"/>
</dbReference>
<evidence type="ECO:0000313" key="9">
    <source>
        <dbReference type="Proteomes" id="UP000030765"/>
    </source>
</evidence>
<dbReference type="FunFam" id="3.40.50.720:FF:000598">
    <property type="entry name" value="Fatty acyl-CoA reductase"/>
    <property type="match status" value="1"/>
</dbReference>
<dbReference type="InterPro" id="IPR033640">
    <property type="entry name" value="FAR_C"/>
</dbReference>
<dbReference type="EMBL" id="ATLV01027100">
    <property type="status" value="NOT_ANNOTATED_CDS"/>
    <property type="molecule type" value="Genomic_DNA"/>
</dbReference>
<dbReference type="STRING" id="74873.A0A084WUP0"/>
<protein>
    <recommendedName>
        <fullName evidence="4">Fatty acyl-CoA reductase</fullName>
        <ecNumber evidence="4">1.2.1.84</ecNumber>
    </recommendedName>
</protein>
<gene>
    <name evidence="7" type="ORF">ZHAS_00022179</name>
</gene>
<dbReference type="PANTHER" id="PTHR11011">
    <property type="entry name" value="MALE STERILITY PROTEIN 2-RELATED"/>
    <property type="match status" value="1"/>
</dbReference>
<dbReference type="GO" id="GO:0080019">
    <property type="term" value="F:alcohol-forming very long-chain fatty acyl-CoA reductase activity"/>
    <property type="evidence" value="ECO:0007669"/>
    <property type="project" value="InterPro"/>
</dbReference>
<name>A0A084WUP0_ANOSI</name>
<evidence type="ECO:0000256" key="2">
    <source>
        <dbReference type="ARBA" id="ARBA00022516"/>
    </source>
</evidence>
<dbReference type="OrthoDB" id="429813at2759"/>
<dbReference type="GO" id="GO:0005777">
    <property type="term" value="C:peroxisome"/>
    <property type="evidence" value="ECO:0007669"/>
    <property type="project" value="TreeGrafter"/>
</dbReference>
<dbReference type="EMBL" id="KE525423">
    <property type="protein sequence ID" value="KFB53934.1"/>
    <property type="molecule type" value="Genomic_DNA"/>
</dbReference>
<evidence type="ECO:0000256" key="1">
    <source>
        <dbReference type="ARBA" id="ARBA00005928"/>
    </source>
</evidence>
<organism evidence="7">
    <name type="scientific">Anopheles sinensis</name>
    <name type="common">Mosquito</name>
    <dbReference type="NCBI Taxonomy" id="74873"/>
    <lineage>
        <taxon>Eukaryota</taxon>
        <taxon>Metazoa</taxon>
        <taxon>Ecdysozoa</taxon>
        <taxon>Arthropoda</taxon>
        <taxon>Hexapoda</taxon>
        <taxon>Insecta</taxon>
        <taxon>Pterygota</taxon>
        <taxon>Neoptera</taxon>
        <taxon>Endopterygota</taxon>
        <taxon>Diptera</taxon>
        <taxon>Nematocera</taxon>
        <taxon>Culicoidea</taxon>
        <taxon>Culicidae</taxon>
        <taxon>Anophelinae</taxon>
        <taxon>Anopheles</taxon>
    </lineage>
</organism>
<feature type="domain" description="Fatty acyl-CoA reductase C-terminal" evidence="5">
    <location>
        <begin position="395"/>
        <end position="486"/>
    </location>
</feature>
<dbReference type="CDD" id="cd05236">
    <property type="entry name" value="FAR-N_SDR_e"/>
    <property type="match status" value="1"/>
</dbReference>
<dbReference type="GO" id="GO:0102965">
    <property type="term" value="F:alcohol-forming long-chain fatty acyl-CoA reductase activity"/>
    <property type="evidence" value="ECO:0007669"/>
    <property type="project" value="UniProtKB-EC"/>
</dbReference>
<dbReference type="AlphaFoldDB" id="A0A084WUP0"/>
<keyword evidence="4" id="KW-0560">Oxidoreductase</keyword>
<comment type="catalytic activity">
    <reaction evidence="4">
        <text>a long-chain fatty acyl-CoA + 2 NADPH + 2 H(+) = a long-chain primary fatty alcohol + 2 NADP(+) + CoA</text>
        <dbReference type="Rhea" id="RHEA:52716"/>
        <dbReference type="ChEBI" id="CHEBI:15378"/>
        <dbReference type="ChEBI" id="CHEBI:57287"/>
        <dbReference type="ChEBI" id="CHEBI:57783"/>
        <dbReference type="ChEBI" id="CHEBI:58349"/>
        <dbReference type="ChEBI" id="CHEBI:77396"/>
        <dbReference type="ChEBI" id="CHEBI:83139"/>
        <dbReference type="EC" id="1.2.1.84"/>
    </reaction>
</comment>
<dbReference type="Proteomes" id="UP000030765">
    <property type="component" value="Unassembled WGS sequence"/>
</dbReference>
<reference evidence="8" key="2">
    <citation type="submission" date="2020-05" db="UniProtKB">
        <authorList>
            <consortium name="EnsemblMetazoa"/>
        </authorList>
    </citation>
    <scope>IDENTIFICATION</scope>
</reference>